<evidence type="ECO:0000256" key="5">
    <source>
        <dbReference type="ARBA" id="ARBA00023049"/>
    </source>
</evidence>
<dbReference type="AlphaFoldDB" id="A0A9W2YJI1"/>
<dbReference type="Gene3D" id="3.40.1620.60">
    <property type="match status" value="1"/>
</dbReference>
<feature type="region of interest" description="Disordered" evidence="9">
    <location>
        <begin position="173"/>
        <end position="214"/>
    </location>
</feature>
<dbReference type="Proteomes" id="UP001165740">
    <property type="component" value="Chromosome 12"/>
</dbReference>
<dbReference type="InterPro" id="IPR041645">
    <property type="entry name" value="ADAMTS_CR_2"/>
</dbReference>
<evidence type="ECO:0000313" key="12">
    <source>
        <dbReference type="RefSeq" id="XP_055862855.1"/>
    </source>
</evidence>
<evidence type="ECO:0000256" key="4">
    <source>
        <dbReference type="ARBA" id="ARBA00022833"/>
    </source>
</evidence>
<keyword evidence="4 8" id="KW-0862">Zinc</keyword>
<feature type="binding site" evidence="8">
    <location>
        <position position="390"/>
    </location>
    <ligand>
        <name>Zn(2+)</name>
        <dbReference type="ChEBI" id="CHEBI:29105"/>
        <note>catalytic</note>
    </ligand>
</feature>
<dbReference type="PANTHER" id="PTHR11905:SF159">
    <property type="entry name" value="ADAM METALLOPROTEASE"/>
    <property type="match status" value="1"/>
</dbReference>
<evidence type="ECO:0000256" key="7">
    <source>
        <dbReference type="ARBA" id="ARBA00023180"/>
    </source>
</evidence>
<feature type="binding site" evidence="8">
    <location>
        <position position="396"/>
    </location>
    <ligand>
        <name>Zn(2+)</name>
        <dbReference type="ChEBI" id="CHEBI:29105"/>
        <note>catalytic</note>
    </ligand>
</feature>
<accession>A0A9W2YJI1</accession>
<dbReference type="RefSeq" id="XP_055862855.1">
    <property type="nucleotide sequence ID" value="XM_056006880.1"/>
</dbReference>
<evidence type="ECO:0000256" key="3">
    <source>
        <dbReference type="ARBA" id="ARBA00022801"/>
    </source>
</evidence>
<feature type="active site" evidence="8">
    <location>
        <position position="387"/>
    </location>
</feature>
<dbReference type="GO" id="GO:0004222">
    <property type="term" value="F:metalloendopeptidase activity"/>
    <property type="evidence" value="ECO:0007669"/>
    <property type="project" value="InterPro"/>
</dbReference>
<keyword evidence="7" id="KW-0325">Glycoprotein</keyword>
<evidence type="ECO:0000256" key="9">
    <source>
        <dbReference type="SAM" id="MobiDB-lite"/>
    </source>
</evidence>
<dbReference type="GO" id="GO:0006509">
    <property type="term" value="P:membrane protein ectodomain proteolysis"/>
    <property type="evidence" value="ECO:0007669"/>
    <property type="project" value="TreeGrafter"/>
</dbReference>
<keyword evidence="3" id="KW-0378">Hydrolase</keyword>
<dbReference type="Gene3D" id="3.40.390.10">
    <property type="entry name" value="Collagenase (Catalytic Domain)"/>
    <property type="match status" value="1"/>
</dbReference>
<feature type="compositionally biased region" description="Basic and acidic residues" evidence="9">
    <location>
        <begin position="173"/>
        <end position="184"/>
    </location>
</feature>
<protein>
    <submittedName>
        <fullName evidence="12">A disintegrin and metalloproteinase with thrombospondin motifs 7-like isoform X1</fullName>
    </submittedName>
</protein>
<dbReference type="OMA" id="GLENCEY"/>
<dbReference type="InterPro" id="IPR001590">
    <property type="entry name" value="Peptidase_M12B"/>
</dbReference>
<comment type="caution">
    <text evidence="8">Lacks conserved residue(s) required for the propagation of feature annotation.</text>
</comment>
<keyword evidence="1" id="KW-0645">Protease</keyword>
<evidence type="ECO:0000256" key="6">
    <source>
        <dbReference type="ARBA" id="ARBA00023157"/>
    </source>
</evidence>
<sequence>MNSVKNLALLRLICLFVLFIFDLLSFGESMKVILKYKCQWSNVKDMPEIVDLKVMSSKVSTELHLSRVSHIQNDLPVLTLSVDDYGMIVHTKANLDNLQQMIAFYQDLEHNAAMQVTRYDDTSKPGQHLTFMGQFVMDGIQYTLEKAFAARSPTSSFDQYVLKYPLNIKKTDNNRIRPDHDVKVIRSNRQHLSHSSTQSDGDRRDKHRRPRQASTDYSIDTVVIVDYKAYLRFYHNAGGNRSLALLNIKEYYSFIISGLDMLYQDIKHADFRIRVYLMKIIVAETKESSNFTEQYQVPDTPLNTVDNDDALDALREYVVGPGSVAVFPSDHVMLFTGYDLTSQELNGVSKANAGRAYESNLCDENGYSTSVVEDTMGLNSVHIAAHELGHVLSAKHDGYGNSCDSSARYIMATTLIPATNTTELNPWRFSECSEKYIIDYITSLSNTSAGKKCLLERLQAEDHLNKSDQNLPGLKYSPDNQCKMIYGNLSYLCPGIKSYDLFIESAKICTQMFCYDPVRDSCYNTLPAQGTVCGNGKVCMMGECVTHPLAPVLNETCMFGDDQRYNFNNKSCSQIVSDSPYYCFEDEDVATYCCASCQAINKSNPDLCGKDNPNMNLNGMRCPEAIRFASYFCYNAQIQKHCCESCRAVRTHLPGCEYGDQVGNCKKADCKNDLEYLKDCCGTCSVQENSEVTTESSGSSSVTSALTGKLASEVAMEATTAASTTTAPGTSSDLKESVPHLTAQQGHTTHVNTLIPDATTQAPASTTLSNSLKSVQWATSTVKTTLQGNAGPTLWNHKTTTSPPSKANAQLRQYLFQQKQQTQHHLLKQQQTMERLLHHDLLHQEYTLPHHQALLKHLLRHYFQHQKNLLDQYLSQQRALLEEHLRNHVLLETLCKG</sequence>
<feature type="region of interest" description="Disordered" evidence="9">
    <location>
        <begin position="717"/>
        <end position="750"/>
    </location>
</feature>
<dbReference type="OrthoDB" id="6288176at2759"/>
<dbReference type="SUPFAM" id="SSF55486">
    <property type="entry name" value="Metalloproteases ('zincins'), catalytic domain"/>
    <property type="match status" value="1"/>
</dbReference>
<organism evidence="11 12">
    <name type="scientific">Biomphalaria glabrata</name>
    <name type="common">Bloodfluke planorb</name>
    <name type="synonym">Freshwater snail</name>
    <dbReference type="NCBI Taxonomy" id="6526"/>
    <lineage>
        <taxon>Eukaryota</taxon>
        <taxon>Metazoa</taxon>
        <taxon>Spiralia</taxon>
        <taxon>Lophotrochozoa</taxon>
        <taxon>Mollusca</taxon>
        <taxon>Gastropoda</taxon>
        <taxon>Heterobranchia</taxon>
        <taxon>Euthyneura</taxon>
        <taxon>Panpulmonata</taxon>
        <taxon>Hygrophila</taxon>
        <taxon>Lymnaeoidea</taxon>
        <taxon>Planorbidae</taxon>
        <taxon>Biomphalaria</taxon>
    </lineage>
</organism>
<feature type="binding site" evidence="8">
    <location>
        <position position="386"/>
    </location>
    <ligand>
        <name>Zn(2+)</name>
        <dbReference type="ChEBI" id="CHEBI:29105"/>
        <note>catalytic</note>
    </ligand>
</feature>
<evidence type="ECO:0000256" key="2">
    <source>
        <dbReference type="ARBA" id="ARBA00022723"/>
    </source>
</evidence>
<feature type="domain" description="Peptidase M12B" evidence="10">
    <location>
        <begin position="217"/>
        <end position="443"/>
    </location>
</feature>
<evidence type="ECO:0000313" key="11">
    <source>
        <dbReference type="Proteomes" id="UP001165740"/>
    </source>
</evidence>
<dbReference type="GeneID" id="106076670"/>
<name>A0A9W2YJI1_BIOGL</name>
<dbReference type="PANTHER" id="PTHR11905">
    <property type="entry name" value="ADAM A DISINTEGRIN AND METALLOPROTEASE DOMAIN"/>
    <property type="match status" value="1"/>
</dbReference>
<gene>
    <name evidence="12" type="primary">LOC106076670</name>
</gene>
<dbReference type="GO" id="GO:0046872">
    <property type="term" value="F:metal ion binding"/>
    <property type="evidence" value="ECO:0007669"/>
    <property type="project" value="UniProtKB-KW"/>
</dbReference>
<evidence type="ECO:0000256" key="8">
    <source>
        <dbReference type="PROSITE-ProRule" id="PRU00276"/>
    </source>
</evidence>
<keyword evidence="2 8" id="KW-0479">Metal-binding</keyword>
<feature type="compositionally biased region" description="Low complexity" evidence="9">
    <location>
        <begin position="717"/>
        <end position="732"/>
    </location>
</feature>
<keyword evidence="5" id="KW-0482">Metalloprotease</keyword>
<keyword evidence="6" id="KW-1015">Disulfide bond</keyword>
<proteinExistence type="predicted"/>
<dbReference type="Pfam" id="PF13688">
    <property type="entry name" value="Reprolysin_5"/>
    <property type="match status" value="1"/>
</dbReference>
<evidence type="ECO:0000256" key="1">
    <source>
        <dbReference type="ARBA" id="ARBA00022670"/>
    </source>
</evidence>
<evidence type="ECO:0000259" key="10">
    <source>
        <dbReference type="PROSITE" id="PS50215"/>
    </source>
</evidence>
<keyword evidence="11" id="KW-1185">Reference proteome</keyword>
<reference evidence="12" key="1">
    <citation type="submission" date="2025-08" db="UniProtKB">
        <authorList>
            <consortium name="RefSeq"/>
        </authorList>
    </citation>
    <scope>IDENTIFICATION</scope>
</reference>
<dbReference type="Pfam" id="PF17771">
    <property type="entry name" value="ADAMTS_CR_2"/>
    <property type="match status" value="1"/>
</dbReference>
<dbReference type="PROSITE" id="PS50215">
    <property type="entry name" value="ADAM_MEPRO"/>
    <property type="match status" value="1"/>
</dbReference>
<dbReference type="InterPro" id="IPR024079">
    <property type="entry name" value="MetalloPept_cat_dom_sf"/>
</dbReference>